<keyword evidence="2" id="KW-1185">Reference proteome</keyword>
<dbReference type="Proteomes" id="UP000218231">
    <property type="component" value="Unassembled WGS sequence"/>
</dbReference>
<gene>
    <name evidence="1" type="ORF">WR25_12881</name>
</gene>
<comment type="caution">
    <text evidence="1">The sequence shown here is derived from an EMBL/GenBank/DDBJ whole genome shotgun (WGS) entry which is preliminary data.</text>
</comment>
<evidence type="ECO:0000313" key="1">
    <source>
        <dbReference type="EMBL" id="PAV93215.1"/>
    </source>
</evidence>
<dbReference type="AlphaFoldDB" id="A0A2A2M4I4"/>
<accession>A0A2A2M4I4</accession>
<reference evidence="1 2" key="1">
    <citation type="journal article" date="2017" name="Curr. Biol.">
        <title>Genome architecture and evolution of a unichromosomal asexual nematode.</title>
        <authorList>
            <person name="Fradin H."/>
            <person name="Zegar C."/>
            <person name="Gutwein M."/>
            <person name="Lucas J."/>
            <person name="Kovtun M."/>
            <person name="Corcoran D."/>
            <person name="Baugh L.R."/>
            <person name="Kiontke K."/>
            <person name="Gunsalus K."/>
            <person name="Fitch D.H."/>
            <person name="Piano F."/>
        </authorList>
    </citation>
    <scope>NUCLEOTIDE SEQUENCE [LARGE SCALE GENOMIC DNA]</scope>
    <source>
        <strain evidence="1">PF1309</strain>
    </source>
</reference>
<dbReference type="EMBL" id="LIAE01005605">
    <property type="protein sequence ID" value="PAV93215.1"/>
    <property type="molecule type" value="Genomic_DNA"/>
</dbReference>
<name>A0A2A2M4I4_9BILA</name>
<proteinExistence type="predicted"/>
<sequence length="125" mass="14254">MPPSYPNQYDIEMTAEDVHNLQFVMMPFEQITMLAVEMEFDKLAVPASYRVTVSRNGEAVQTSIVQSPVTVFYMNGLKRDGAEYSVRVEPDKPPMSFSAKTGKERFLPDSSLFFSMILKMHFINS</sequence>
<organism evidence="1 2">
    <name type="scientific">Diploscapter pachys</name>
    <dbReference type="NCBI Taxonomy" id="2018661"/>
    <lineage>
        <taxon>Eukaryota</taxon>
        <taxon>Metazoa</taxon>
        <taxon>Ecdysozoa</taxon>
        <taxon>Nematoda</taxon>
        <taxon>Chromadorea</taxon>
        <taxon>Rhabditida</taxon>
        <taxon>Rhabditina</taxon>
        <taxon>Rhabditomorpha</taxon>
        <taxon>Rhabditoidea</taxon>
        <taxon>Rhabditidae</taxon>
        <taxon>Diploscapter</taxon>
    </lineage>
</organism>
<evidence type="ECO:0000313" key="2">
    <source>
        <dbReference type="Proteomes" id="UP000218231"/>
    </source>
</evidence>
<dbReference type="STRING" id="2018661.A0A2A2M4I4"/>
<protein>
    <submittedName>
        <fullName evidence="1">Uncharacterized protein</fullName>
    </submittedName>
</protein>
<dbReference type="OrthoDB" id="5804354at2759"/>